<name>A0AAN9C054_9CAEN</name>
<dbReference type="InterPro" id="IPR023346">
    <property type="entry name" value="Lysozyme-like_dom_sf"/>
</dbReference>
<dbReference type="GO" id="GO:0009253">
    <property type="term" value="P:peptidoglycan catabolic process"/>
    <property type="evidence" value="ECO:0007669"/>
    <property type="project" value="InterPro"/>
</dbReference>
<dbReference type="SUPFAM" id="SSF53955">
    <property type="entry name" value="Lysozyme-like"/>
    <property type="match status" value="1"/>
</dbReference>
<gene>
    <name evidence="2" type="ORF">V1264_001764</name>
</gene>
<dbReference type="InterPro" id="IPR002152">
    <property type="entry name" value="Glyco_hydro_23"/>
</dbReference>
<evidence type="ECO:0008006" key="4">
    <source>
        <dbReference type="Google" id="ProtNLM"/>
    </source>
</evidence>
<dbReference type="PRINTS" id="PR00749">
    <property type="entry name" value="LYSOZYMEG"/>
</dbReference>
<keyword evidence="1" id="KW-0732">Signal</keyword>
<feature type="chain" id="PRO_5042865659" description="Lysozyme" evidence="1">
    <location>
        <begin position="16"/>
        <end position="266"/>
    </location>
</feature>
<feature type="signal peptide" evidence="1">
    <location>
        <begin position="1"/>
        <end position="15"/>
    </location>
</feature>
<dbReference type="Gene3D" id="1.10.530.10">
    <property type="match status" value="1"/>
</dbReference>
<dbReference type="GO" id="GO:0003796">
    <property type="term" value="F:lysozyme activity"/>
    <property type="evidence" value="ECO:0007669"/>
    <property type="project" value="InterPro"/>
</dbReference>
<accession>A0AAN9C054</accession>
<dbReference type="EMBL" id="JBAMIC010000001">
    <property type="protein sequence ID" value="KAK7116006.1"/>
    <property type="molecule type" value="Genomic_DNA"/>
</dbReference>
<dbReference type="PANTHER" id="PTHR31698">
    <property type="entry name" value="LYSOZYME G FAMILY MEMBER"/>
    <property type="match status" value="1"/>
</dbReference>
<dbReference type="PANTHER" id="PTHR31698:SF8">
    <property type="entry name" value="LYSOZYME G-RELATED"/>
    <property type="match status" value="1"/>
</dbReference>
<comment type="caution">
    <text evidence="2">The sequence shown here is derived from an EMBL/GenBank/DDBJ whole genome shotgun (WGS) entry which is preliminary data.</text>
</comment>
<dbReference type="Proteomes" id="UP001374579">
    <property type="component" value="Unassembled WGS sequence"/>
</dbReference>
<proteinExistence type="predicted"/>
<protein>
    <recommendedName>
        <fullName evidence="4">Lysozyme</fullName>
    </recommendedName>
</protein>
<organism evidence="2 3">
    <name type="scientific">Littorina saxatilis</name>
    <dbReference type="NCBI Taxonomy" id="31220"/>
    <lineage>
        <taxon>Eukaryota</taxon>
        <taxon>Metazoa</taxon>
        <taxon>Spiralia</taxon>
        <taxon>Lophotrochozoa</taxon>
        <taxon>Mollusca</taxon>
        <taxon>Gastropoda</taxon>
        <taxon>Caenogastropoda</taxon>
        <taxon>Littorinimorpha</taxon>
        <taxon>Littorinoidea</taxon>
        <taxon>Littorinidae</taxon>
        <taxon>Littorina</taxon>
    </lineage>
</organism>
<keyword evidence="3" id="KW-1185">Reference proteome</keyword>
<sequence>MLALILLSVLSVALGDQCTSHVLTSGSHSGAHGIGCVKSGCCQFGLEIGSLCAGDQVCCFTSNTCGGSSSGGNYNCFGNFMNLHPTGSSAQTARQDGISGGGVAASQRMVANDYAELNKRKSCYVTAGNKNCVHPAVIAGIASRETRGGSVIARTGGWGDNHHAYGIMQCDGGASGLGSTCTKYHWDSCEHIDMMVRILLVPYIKTIQHKHSSWAPEQQLQGAVSAYNAGTGNVATFSGMDLGTTGNDYSNDVMARAQYLVSHYHW</sequence>
<dbReference type="AlphaFoldDB" id="A0AAN9C054"/>
<evidence type="ECO:0000313" key="2">
    <source>
        <dbReference type="EMBL" id="KAK7116006.1"/>
    </source>
</evidence>
<reference evidence="2 3" key="1">
    <citation type="submission" date="2024-02" db="EMBL/GenBank/DDBJ databases">
        <title>Chromosome-scale genome assembly of the rough periwinkle Littorina saxatilis.</title>
        <authorList>
            <person name="De Jode A."/>
            <person name="Faria R."/>
            <person name="Formenti G."/>
            <person name="Sims Y."/>
            <person name="Smith T.P."/>
            <person name="Tracey A."/>
            <person name="Wood J.M.D."/>
            <person name="Zagrodzka Z.B."/>
            <person name="Johannesson K."/>
            <person name="Butlin R.K."/>
            <person name="Leder E.H."/>
        </authorList>
    </citation>
    <scope>NUCLEOTIDE SEQUENCE [LARGE SCALE GENOMIC DNA]</scope>
    <source>
        <strain evidence="2">Snail1</strain>
        <tissue evidence="2">Muscle</tissue>
    </source>
</reference>
<dbReference type="CDD" id="cd01021">
    <property type="entry name" value="GEWL"/>
    <property type="match status" value="1"/>
</dbReference>
<evidence type="ECO:0000313" key="3">
    <source>
        <dbReference type="Proteomes" id="UP001374579"/>
    </source>
</evidence>
<evidence type="ECO:0000256" key="1">
    <source>
        <dbReference type="SAM" id="SignalP"/>
    </source>
</evidence>